<dbReference type="Gene3D" id="3.40.50.2300">
    <property type="match status" value="1"/>
</dbReference>
<name>A0A9E7DJE2_9FIRM</name>
<organism evidence="12 13">
    <name type="scientific">Fenollaria massiliensis</name>
    <dbReference type="NCBI Taxonomy" id="938288"/>
    <lineage>
        <taxon>Bacteria</taxon>
        <taxon>Bacillati</taxon>
        <taxon>Bacillota</taxon>
        <taxon>Clostridia</taxon>
        <taxon>Eubacteriales</taxon>
        <taxon>Fenollaria</taxon>
    </lineage>
</organism>
<dbReference type="SUPFAM" id="SSF52172">
    <property type="entry name" value="CheY-like"/>
    <property type="match status" value="1"/>
</dbReference>
<evidence type="ECO:0000256" key="8">
    <source>
        <dbReference type="PROSITE-ProRule" id="PRU00169"/>
    </source>
</evidence>
<feature type="domain" description="Response regulatory" evidence="10">
    <location>
        <begin position="1"/>
        <end position="117"/>
    </location>
</feature>
<dbReference type="Gene3D" id="1.10.10.10">
    <property type="entry name" value="Winged helix-like DNA-binding domain superfamily/Winged helix DNA-binding domain"/>
    <property type="match status" value="1"/>
</dbReference>
<dbReference type="PANTHER" id="PTHR48111:SF21">
    <property type="entry name" value="DNA-BINDING DUAL MASTER TRANSCRIPTIONAL REGULATOR RPAA"/>
    <property type="match status" value="1"/>
</dbReference>
<evidence type="ECO:0000259" key="11">
    <source>
        <dbReference type="PROSITE" id="PS51755"/>
    </source>
</evidence>
<evidence type="ECO:0000256" key="9">
    <source>
        <dbReference type="PROSITE-ProRule" id="PRU01091"/>
    </source>
</evidence>
<dbReference type="Pfam" id="PF00072">
    <property type="entry name" value="Response_reg"/>
    <property type="match status" value="1"/>
</dbReference>
<dbReference type="GO" id="GO:0005829">
    <property type="term" value="C:cytosol"/>
    <property type="evidence" value="ECO:0007669"/>
    <property type="project" value="TreeGrafter"/>
</dbReference>
<evidence type="ECO:0000256" key="7">
    <source>
        <dbReference type="ARBA" id="ARBA00024867"/>
    </source>
</evidence>
<keyword evidence="2 8" id="KW-0597">Phosphoprotein</keyword>
<feature type="modified residue" description="4-aspartylphosphate" evidence="8">
    <location>
        <position position="50"/>
    </location>
</feature>
<dbReference type="SMART" id="SM00448">
    <property type="entry name" value="REC"/>
    <property type="match status" value="1"/>
</dbReference>
<keyword evidence="6" id="KW-0804">Transcription</keyword>
<dbReference type="GO" id="GO:0032993">
    <property type="term" value="C:protein-DNA complex"/>
    <property type="evidence" value="ECO:0007669"/>
    <property type="project" value="TreeGrafter"/>
</dbReference>
<proteinExistence type="predicted"/>
<dbReference type="InterPro" id="IPR036388">
    <property type="entry name" value="WH-like_DNA-bd_sf"/>
</dbReference>
<dbReference type="GO" id="GO:0006355">
    <property type="term" value="P:regulation of DNA-templated transcription"/>
    <property type="evidence" value="ECO:0007669"/>
    <property type="project" value="InterPro"/>
</dbReference>
<evidence type="ECO:0000256" key="2">
    <source>
        <dbReference type="ARBA" id="ARBA00022553"/>
    </source>
</evidence>
<accession>A0A9E7DJE2</accession>
<evidence type="ECO:0000256" key="6">
    <source>
        <dbReference type="ARBA" id="ARBA00023163"/>
    </source>
</evidence>
<evidence type="ECO:0000256" key="5">
    <source>
        <dbReference type="ARBA" id="ARBA00023125"/>
    </source>
</evidence>
<dbReference type="PANTHER" id="PTHR48111">
    <property type="entry name" value="REGULATOR OF RPOS"/>
    <property type="match status" value="1"/>
</dbReference>
<dbReference type="GO" id="GO:0000976">
    <property type="term" value="F:transcription cis-regulatory region binding"/>
    <property type="evidence" value="ECO:0007669"/>
    <property type="project" value="TreeGrafter"/>
</dbReference>
<dbReference type="InterPro" id="IPR011006">
    <property type="entry name" value="CheY-like_superfamily"/>
</dbReference>
<dbReference type="Gene3D" id="6.10.250.690">
    <property type="match status" value="1"/>
</dbReference>
<keyword evidence="4" id="KW-0805">Transcription regulation</keyword>
<dbReference type="PROSITE" id="PS51755">
    <property type="entry name" value="OMPR_PHOB"/>
    <property type="match status" value="1"/>
</dbReference>
<evidence type="ECO:0000256" key="4">
    <source>
        <dbReference type="ARBA" id="ARBA00023015"/>
    </source>
</evidence>
<dbReference type="InterPro" id="IPR001789">
    <property type="entry name" value="Sig_transdc_resp-reg_receiver"/>
</dbReference>
<dbReference type="GO" id="GO:0000156">
    <property type="term" value="F:phosphorelay response regulator activity"/>
    <property type="evidence" value="ECO:0007669"/>
    <property type="project" value="TreeGrafter"/>
</dbReference>
<dbReference type="KEGG" id="fms:M1R53_00140"/>
<evidence type="ECO:0000313" key="12">
    <source>
        <dbReference type="EMBL" id="UQK59114.1"/>
    </source>
</evidence>
<dbReference type="RefSeq" id="WP_249242630.1">
    <property type="nucleotide sequence ID" value="NZ_CP096649.1"/>
</dbReference>
<keyword evidence="5 9" id="KW-0238">DNA-binding</keyword>
<dbReference type="AlphaFoldDB" id="A0A9E7DJE2"/>
<keyword evidence="3" id="KW-0902">Two-component regulatory system</keyword>
<dbReference type="SMART" id="SM00862">
    <property type="entry name" value="Trans_reg_C"/>
    <property type="match status" value="1"/>
</dbReference>
<dbReference type="PROSITE" id="PS50110">
    <property type="entry name" value="RESPONSE_REGULATORY"/>
    <property type="match status" value="1"/>
</dbReference>
<comment type="function">
    <text evidence="7">May play the central regulatory role in sporulation. It may be an element of the effector pathway responsible for the activation of sporulation genes in response to nutritional stress. Spo0A may act in concert with spo0H (a sigma factor) to control the expression of some genes that are critical to the sporulation process.</text>
</comment>
<evidence type="ECO:0000259" key="10">
    <source>
        <dbReference type="PROSITE" id="PS50110"/>
    </source>
</evidence>
<dbReference type="SUPFAM" id="SSF46894">
    <property type="entry name" value="C-terminal effector domain of the bipartite response regulators"/>
    <property type="match status" value="1"/>
</dbReference>
<gene>
    <name evidence="12" type="ORF">M1R53_00140</name>
</gene>
<dbReference type="InterPro" id="IPR001867">
    <property type="entry name" value="OmpR/PhoB-type_DNA-bd"/>
</dbReference>
<sequence length="223" mass="25609">MIYIVEDDRSIRELVLYALHNENYKAEGFENADEFFSRIKKETPTLVMLDIMLPGMSGLEILDKMKKDAALKNIPVIMLTAKTTEFDKITGLDRGADDYITKPFSVLELLARVRALLRRSKVSEGEILEYAGITLDYEKRVAKVDGRDISLTYKEFELLYFLLSNPNIVLTRDRLIEKIWGYDFEGETRTVDVHIASIRSKIEPYQGIIKTIRSLGYKVGDAK</sequence>
<protein>
    <recommendedName>
        <fullName evidence="1">Stage 0 sporulation protein A homolog</fullName>
    </recommendedName>
</protein>
<feature type="DNA-binding region" description="OmpR/PhoB-type" evidence="9">
    <location>
        <begin position="125"/>
        <end position="221"/>
    </location>
</feature>
<dbReference type="Proteomes" id="UP000831151">
    <property type="component" value="Chromosome"/>
</dbReference>
<dbReference type="EMBL" id="CP096649">
    <property type="protein sequence ID" value="UQK59114.1"/>
    <property type="molecule type" value="Genomic_DNA"/>
</dbReference>
<keyword evidence="13" id="KW-1185">Reference proteome</keyword>
<evidence type="ECO:0000313" key="13">
    <source>
        <dbReference type="Proteomes" id="UP000831151"/>
    </source>
</evidence>
<evidence type="ECO:0000256" key="1">
    <source>
        <dbReference type="ARBA" id="ARBA00018672"/>
    </source>
</evidence>
<dbReference type="CDD" id="cd00383">
    <property type="entry name" value="trans_reg_C"/>
    <property type="match status" value="1"/>
</dbReference>
<feature type="domain" description="OmpR/PhoB-type" evidence="11">
    <location>
        <begin position="125"/>
        <end position="221"/>
    </location>
</feature>
<dbReference type="InterPro" id="IPR039420">
    <property type="entry name" value="WalR-like"/>
</dbReference>
<dbReference type="InterPro" id="IPR016032">
    <property type="entry name" value="Sig_transdc_resp-reg_C-effctor"/>
</dbReference>
<reference evidence="12" key="1">
    <citation type="submission" date="2022-04" db="EMBL/GenBank/DDBJ databases">
        <title>Complete genome sequences of Ezakiella coagulans and Fenollaria massiliensis.</title>
        <authorList>
            <person name="France M.T."/>
            <person name="Clifford J."/>
            <person name="Narina S."/>
            <person name="Rutt L."/>
            <person name="Ravel J."/>
        </authorList>
    </citation>
    <scope>NUCLEOTIDE SEQUENCE</scope>
    <source>
        <strain evidence="12">C0061C2</strain>
    </source>
</reference>
<dbReference type="Pfam" id="PF00486">
    <property type="entry name" value="Trans_reg_C"/>
    <property type="match status" value="1"/>
</dbReference>
<evidence type="ECO:0000256" key="3">
    <source>
        <dbReference type="ARBA" id="ARBA00023012"/>
    </source>
</evidence>